<protein>
    <submittedName>
        <fullName evidence="2">Major outer membrane protein</fullName>
    </submittedName>
</protein>
<feature type="chain" id="PRO_5026652558" evidence="1">
    <location>
        <begin position="24"/>
        <end position="431"/>
    </location>
</feature>
<sequence length="431" mass="47728">MKLVKLSLIAAMATGIMATTASATPLDEVIKDVDVSGYVRLRFTNDSHDAKGVDNDNSSSWNFKGQVNLKTMIDDNFYSVVGVRYNDTDNSRGVSEASDDDFDLNRAYIGYTVGNTTFQLGRQDVGAFFTDDMYGTGAKILNTDIEGLTLAALWMDALEADGDIDANGLTFGDLTDDIRTNLKVTSPALNDAKIIQTLTGKSVIDHDLYGAAVIGNYDPVNFQLWYAMLEDVTDLFAAEVALNFDVNQDVDINLKGQYGFSDFDGKFKEDTLDLIGDGQFYAGELSTTIYGVDIAGGYVNFSADKDKLSLVSLEDQGSFLSPGEELLNYRLFAGKNNFWYVTAGFTIPDTKLKISADYLNGENKYNGALKSENLKDKSDMSEVVARINYAHSDKLNFKAWYSHVERDVNYLGGNEEDYKNDRIRFEAKYSF</sequence>
<evidence type="ECO:0000256" key="1">
    <source>
        <dbReference type="SAM" id="SignalP"/>
    </source>
</evidence>
<keyword evidence="1" id="KW-0732">Signal</keyword>
<proteinExistence type="predicted"/>
<dbReference type="InterPro" id="IPR008439">
    <property type="entry name" value="Campylo_MOMP"/>
</dbReference>
<reference evidence="2" key="1">
    <citation type="submission" date="2019-11" db="EMBL/GenBank/DDBJ databases">
        <authorList>
            <person name="Feng L."/>
        </authorList>
    </citation>
    <scope>NUCLEOTIDE SEQUENCE</scope>
    <source>
        <strain evidence="2">CUreolyticusLFYP111</strain>
    </source>
</reference>
<dbReference type="RefSeq" id="WP_156847095.1">
    <property type="nucleotide sequence ID" value="NZ_CACRSK010000002.1"/>
</dbReference>
<organism evidence="2">
    <name type="scientific">Campylobacter ureolyticus</name>
    <dbReference type="NCBI Taxonomy" id="827"/>
    <lineage>
        <taxon>Bacteria</taxon>
        <taxon>Pseudomonadati</taxon>
        <taxon>Campylobacterota</taxon>
        <taxon>Epsilonproteobacteria</taxon>
        <taxon>Campylobacterales</taxon>
        <taxon>Campylobacteraceae</taxon>
        <taxon>Campylobacter</taxon>
    </lineage>
</organism>
<name>A0A6N2RZB1_9BACT</name>
<dbReference type="SUPFAM" id="SSF56935">
    <property type="entry name" value="Porins"/>
    <property type="match status" value="1"/>
</dbReference>
<dbReference type="InterPro" id="IPR023614">
    <property type="entry name" value="Porin_dom_sf"/>
</dbReference>
<dbReference type="Pfam" id="PF05538">
    <property type="entry name" value="Campylo_MOMP"/>
    <property type="match status" value="1"/>
</dbReference>
<accession>A0A6N2RZB1</accession>
<dbReference type="AlphaFoldDB" id="A0A6N2RZB1"/>
<evidence type="ECO:0000313" key="2">
    <source>
        <dbReference type="EMBL" id="VYS85809.1"/>
    </source>
</evidence>
<dbReference type="EMBL" id="CACRSK010000002">
    <property type="protein sequence ID" value="VYS85809.1"/>
    <property type="molecule type" value="Genomic_DNA"/>
</dbReference>
<gene>
    <name evidence="2" type="primary">porA</name>
    <name evidence="2" type="ORF">CULFYP111_00637</name>
</gene>
<dbReference type="Gene3D" id="2.40.160.10">
    <property type="entry name" value="Porin"/>
    <property type="match status" value="1"/>
</dbReference>
<feature type="signal peptide" evidence="1">
    <location>
        <begin position="1"/>
        <end position="23"/>
    </location>
</feature>